<feature type="compositionally biased region" description="Basic and acidic residues" evidence="13">
    <location>
        <begin position="144"/>
        <end position="154"/>
    </location>
</feature>
<dbReference type="InterPro" id="IPR050348">
    <property type="entry name" value="Protein-Tyr_Phosphatase"/>
</dbReference>
<evidence type="ECO:0000313" key="19">
    <source>
        <dbReference type="Proteomes" id="UP000694620"/>
    </source>
</evidence>
<dbReference type="PROSITE" id="PS50056">
    <property type="entry name" value="TYR_PHOSPHATASE_2"/>
    <property type="match status" value="2"/>
</dbReference>
<evidence type="ECO:0000256" key="9">
    <source>
        <dbReference type="ARBA" id="ARBA00023180"/>
    </source>
</evidence>
<reference evidence="18" key="1">
    <citation type="submission" date="2021-06" db="EMBL/GenBank/DDBJ databases">
        <authorList>
            <consortium name="Wellcome Sanger Institute Data Sharing"/>
        </authorList>
    </citation>
    <scope>NUCLEOTIDE SEQUENCE [LARGE SCALE GENOMIC DNA]</scope>
</reference>
<keyword evidence="19" id="KW-1185">Reference proteome</keyword>
<feature type="domain" description="Tyrosine-protein phosphatase" evidence="16">
    <location>
        <begin position="665"/>
        <end position="919"/>
    </location>
</feature>
<feature type="compositionally biased region" description="Polar residues" evidence="13">
    <location>
        <begin position="71"/>
        <end position="87"/>
    </location>
</feature>
<dbReference type="GeneID" id="114654332"/>
<sequence length="1220" mass="138261">MELHVVFTATALFILTLTCRSEPSNYTNDIAIPYPNANDSSSINATNVQEQENCSNVSACDSLNTSRINNTNLSGPIQNTSSSSYTECTKGERERNLNCTDSGSISETTNKSMANFSDPSASDSLNTSHINKTDLNGPSKNKPKSRDRQGDRGKKINRTNSEKSSQTSIKSKAKRPKPTASSSWNTSYYNNIDLNVPTQITPLSSCRNGSEGKQENCTNSERDSQTTEKCMEPEIFLESNLTGYHNLTVVWIFQCNCTANYSLEATGLLVDRYKEQCPNQICVSYEKKENRTEVLFECLTPSSPYELTFNATFSFQSSQQKIVSKKIFLNTTEKVTAEGPVNITVNTTNGVVIWNHIPYCYSGLLGYELTLFGERNYNASFNEKQHISSLSNETKYQLQALKNGTNYTLQICGRTLLGLEKCSNMSFETNISEPESPLIHGFPSYNFSSGTALVYLSPVSDINGPITSYQIIIKDMTCSKEIDLTAICMEKELPVFNTSRHNDLYIVAEISAENMTDYYQFVIGDGAMHRLYHNAQLRSGRNYSVIVRAISSWRTVTKYSCSVSGPFYAFSEAPEDKKLFWKLSMVYLLVIIPFMIIAVFIIWKISKRRHSKMDEEGTITLSEKGSVIPVKDLLAHIINMKKMWYEECNNYGDDNEDDDGDSAWVAKEYTEIPIKYSFPCSVAVKEANSKKNRYAKIVPYDYSRVILHQPPGKEENDYINASYIQGFNKSRCYIATQGPLESTIEDFWSMVWQENSEMIIMLTNLTENQTIKCAKYWPDTSDNYGDFAITLLKTEKTLEVITRIFEMTKEGSCLRRTITHSLYTAWPDHGVPKTASGLRQIVHKIHTIVNPNSGPVIVHCSAGIGRTGTLIALDYLLMMAKDEKRVDVVQCVSKMREQRMNMVQTLDQYMFIYDSLIEFLECGDTNIKIQDVHNKVKCLEKCHQQTRKNGFQQEFKVLDRISDLYRLQPCRNAQKDSNRHKNRNTDILPGDEVLTPLMSVTNKDGSPGYINAVFVNCYQKEDGFILTQVPLEETVADFWALVYDYRCTAIVLMQTKASIEKNSSVFWPQTGECSYSLFHIKTTGAQLSTGYTITKLELSKSAQTDKQHVSIIQIEDWTETEELPQSCSTIISMAQEVTSCQENHNSGPTVIVCWDGCSRSGIFCVTSFLTKQMKEEGRLDVFQAVKSLRIHRPQLIKNEQQYRFCYKMAMALSDFHGPWE</sequence>
<dbReference type="InterPro" id="IPR016130">
    <property type="entry name" value="Tyr_Pase_AS"/>
</dbReference>
<evidence type="ECO:0000256" key="15">
    <source>
        <dbReference type="SAM" id="SignalP"/>
    </source>
</evidence>
<dbReference type="InterPro" id="IPR003961">
    <property type="entry name" value="FN3_dom"/>
</dbReference>
<dbReference type="PANTHER" id="PTHR19134">
    <property type="entry name" value="RECEPTOR-TYPE TYROSINE-PROTEIN PHOSPHATASE"/>
    <property type="match status" value="1"/>
</dbReference>
<feature type="compositionally biased region" description="Polar residues" evidence="13">
    <location>
        <begin position="158"/>
        <end position="170"/>
    </location>
</feature>
<comment type="catalytic activity">
    <reaction evidence="10">
        <text>O-phospho-L-tyrosyl-[protein] + H2O = L-tyrosyl-[protein] + phosphate</text>
        <dbReference type="Rhea" id="RHEA:10684"/>
        <dbReference type="Rhea" id="RHEA-COMP:10136"/>
        <dbReference type="Rhea" id="RHEA-COMP:20101"/>
        <dbReference type="ChEBI" id="CHEBI:15377"/>
        <dbReference type="ChEBI" id="CHEBI:43474"/>
        <dbReference type="ChEBI" id="CHEBI:46858"/>
        <dbReference type="ChEBI" id="CHEBI:61978"/>
        <dbReference type="EC" id="3.1.3.48"/>
    </reaction>
</comment>
<dbReference type="SUPFAM" id="SSF49265">
    <property type="entry name" value="Fibronectin type III"/>
    <property type="match status" value="1"/>
</dbReference>
<evidence type="ECO:0000256" key="4">
    <source>
        <dbReference type="ARBA" id="ARBA00022729"/>
    </source>
</evidence>
<feature type="domain" description="Tyrosine specific protein phosphatases" evidence="17">
    <location>
        <begin position="1128"/>
        <end position="1203"/>
    </location>
</feature>
<evidence type="ECO:0000256" key="1">
    <source>
        <dbReference type="ARBA" id="ARBA00004479"/>
    </source>
</evidence>
<evidence type="ECO:0000259" key="17">
    <source>
        <dbReference type="PROSITE" id="PS50056"/>
    </source>
</evidence>
<dbReference type="OrthoDB" id="8545948at2759"/>
<feature type="region of interest" description="Disordered" evidence="13">
    <location>
        <begin position="203"/>
        <end position="225"/>
    </location>
</feature>
<dbReference type="RefSeq" id="XP_028660649.1">
    <property type="nucleotide sequence ID" value="XM_028804816.2"/>
</dbReference>
<dbReference type="Pfam" id="PF23144">
    <property type="entry name" value="Fn3_PTPRU"/>
    <property type="match status" value="1"/>
</dbReference>
<evidence type="ECO:0000256" key="2">
    <source>
        <dbReference type="ARBA" id="ARBA00013064"/>
    </source>
</evidence>
<proteinExistence type="predicted"/>
<keyword evidence="9" id="KW-0325">Glycoprotein</keyword>
<dbReference type="EC" id="3.1.3.48" evidence="2"/>
<feature type="domain" description="Tyrosine specific protein phosphatases" evidence="17">
    <location>
        <begin position="839"/>
        <end position="910"/>
    </location>
</feature>
<dbReference type="GO" id="GO:0016020">
    <property type="term" value="C:membrane"/>
    <property type="evidence" value="ECO:0007669"/>
    <property type="project" value="UniProtKB-SubCell"/>
</dbReference>
<accession>A0A8C4SPI2</accession>
<dbReference type="Proteomes" id="UP000694620">
    <property type="component" value="Chromosome 7"/>
</dbReference>
<organism evidence="18 19">
    <name type="scientific">Erpetoichthys calabaricus</name>
    <name type="common">Rope fish</name>
    <name type="synonym">Calamoichthys calabaricus</name>
    <dbReference type="NCBI Taxonomy" id="27687"/>
    <lineage>
        <taxon>Eukaryota</taxon>
        <taxon>Metazoa</taxon>
        <taxon>Chordata</taxon>
        <taxon>Craniata</taxon>
        <taxon>Vertebrata</taxon>
        <taxon>Euteleostomi</taxon>
        <taxon>Actinopterygii</taxon>
        <taxon>Polypteriformes</taxon>
        <taxon>Polypteridae</taxon>
        <taxon>Erpetoichthys</taxon>
    </lineage>
</organism>
<keyword evidence="6" id="KW-0904">Protein phosphatase</keyword>
<comment type="subcellular location">
    <subcellularLocation>
        <location evidence="1">Membrane</location>
        <topology evidence="1">Single-pass type I membrane protein</topology>
    </subcellularLocation>
</comment>
<dbReference type="Gene3D" id="2.60.40.10">
    <property type="entry name" value="Immunoglobulins"/>
    <property type="match status" value="1"/>
</dbReference>
<dbReference type="CDD" id="cd00063">
    <property type="entry name" value="FN3"/>
    <property type="match status" value="1"/>
</dbReference>
<evidence type="ECO:0000256" key="3">
    <source>
        <dbReference type="ARBA" id="ARBA00022692"/>
    </source>
</evidence>
<dbReference type="InterPro" id="IPR000387">
    <property type="entry name" value="Tyr_Pase_dom"/>
</dbReference>
<evidence type="ECO:0000256" key="12">
    <source>
        <dbReference type="ARBA" id="ARBA00072470"/>
    </source>
</evidence>
<dbReference type="InterPro" id="IPR057598">
    <property type="entry name" value="Fn3_PTPRU"/>
</dbReference>
<evidence type="ECO:0000259" key="16">
    <source>
        <dbReference type="PROSITE" id="PS50055"/>
    </source>
</evidence>
<evidence type="ECO:0000256" key="5">
    <source>
        <dbReference type="ARBA" id="ARBA00022801"/>
    </source>
</evidence>
<reference evidence="18" key="2">
    <citation type="submission" date="2025-08" db="UniProtKB">
        <authorList>
            <consortium name="Ensembl"/>
        </authorList>
    </citation>
    <scope>IDENTIFICATION</scope>
</reference>
<dbReference type="InterPro" id="IPR036116">
    <property type="entry name" value="FN3_sf"/>
</dbReference>
<dbReference type="PROSITE" id="PS50055">
    <property type="entry name" value="TYR_PHOSPHATASE_PTP"/>
    <property type="match status" value="2"/>
</dbReference>
<evidence type="ECO:0000256" key="8">
    <source>
        <dbReference type="ARBA" id="ARBA00023136"/>
    </source>
</evidence>
<dbReference type="Ensembl" id="ENSECRT00000019969.1">
    <property type="protein sequence ID" value="ENSECRP00000019573.1"/>
    <property type="gene ID" value="ENSECRG00000013083.1"/>
</dbReference>
<dbReference type="InterPro" id="IPR013783">
    <property type="entry name" value="Ig-like_fold"/>
</dbReference>
<gene>
    <name evidence="18" type="primary">LOC114654332</name>
</gene>
<dbReference type="GO" id="GO:0004725">
    <property type="term" value="F:protein tyrosine phosphatase activity"/>
    <property type="evidence" value="ECO:0007669"/>
    <property type="project" value="UniProtKB-EC"/>
</dbReference>
<dbReference type="Pfam" id="PF00102">
    <property type="entry name" value="Y_phosphatase"/>
    <property type="match status" value="2"/>
</dbReference>
<evidence type="ECO:0000256" key="13">
    <source>
        <dbReference type="SAM" id="MobiDB-lite"/>
    </source>
</evidence>
<reference evidence="18" key="3">
    <citation type="submission" date="2025-09" db="UniProtKB">
        <authorList>
            <consortium name="Ensembl"/>
        </authorList>
    </citation>
    <scope>IDENTIFICATION</scope>
</reference>
<dbReference type="GeneTree" id="ENSGT00940000166600"/>
<protein>
    <recommendedName>
        <fullName evidence="12">Tyrosine-protein phosphatase non-receptor type 20</fullName>
        <ecNumber evidence="2">3.1.3.48</ecNumber>
    </recommendedName>
</protein>
<feature type="domain" description="Tyrosine-protein phosphatase" evidence="16">
    <location>
        <begin position="951"/>
        <end position="1212"/>
    </location>
</feature>
<dbReference type="PRINTS" id="PR00700">
    <property type="entry name" value="PRTYPHPHTASE"/>
</dbReference>
<keyword evidence="8 14" id="KW-0472">Membrane</keyword>
<evidence type="ECO:0000256" key="14">
    <source>
        <dbReference type="SAM" id="Phobius"/>
    </source>
</evidence>
<dbReference type="AlphaFoldDB" id="A0A8C4SPI2"/>
<keyword evidence="7 14" id="KW-1133">Transmembrane helix</keyword>
<dbReference type="FunFam" id="3.90.190.10:FF:000102">
    <property type="entry name" value="Receptor-type tyrosine-protein phosphatase"/>
    <property type="match status" value="1"/>
</dbReference>
<dbReference type="InterPro" id="IPR000242">
    <property type="entry name" value="PTP_cat"/>
</dbReference>
<keyword evidence="3 14" id="KW-0812">Transmembrane</keyword>
<dbReference type="PROSITE" id="PS00383">
    <property type="entry name" value="TYR_PHOSPHATASE_1"/>
    <property type="match status" value="1"/>
</dbReference>
<feature type="chain" id="PRO_5034994102" description="Tyrosine-protein phosphatase non-receptor type 20" evidence="15">
    <location>
        <begin position="22"/>
        <end position="1220"/>
    </location>
</feature>
<feature type="compositionally biased region" description="Polar residues" evidence="13">
    <location>
        <begin position="97"/>
        <end position="139"/>
    </location>
</feature>
<feature type="region of interest" description="Disordered" evidence="13">
    <location>
        <begin position="71"/>
        <end position="185"/>
    </location>
</feature>
<dbReference type="Gene3D" id="3.90.190.10">
    <property type="entry name" value="Protein tyrosine phosphatase superfamily"/>
    <property type="match status" value="2"/>
</dbReference>
<evidence type="ECO:0000256" key="11">
    <source>
        <dbReference type="ARBA" id="ARBA00058215"/>
    </source>
</evidence>
<evidence type="ECO:0000256" key="6">
    <source>
        <dbReference type="ARBA" id="ARBA00022912"/>
    </source>
</evidence>
<dbReference type="InterPro" id="IPR003595">
    <property type="entry name" value="Tyr_Pase_cat"/>
</dbReference>
<evidence type="ECO:0000256" key="7">
    <source>
        <dbReference type="ARBA" id="ARBA00022989"/>
    </source>
</evidence>
<dbReference type="InterPro" id="IPR029021">
    <property type="entry name" value="Prot-tyrosine_phosphatase-like"/>
</dbReference>
<dbReference type="SMART" id="SM00404">
    <property type="entry name" value="PTPc_motif"/>
    <property type="match status" value="2"/>
</dbReference>
<feature type="compositionally biased region" description="Basic and acidic residues" evidence="13">
    <location>
        <begin position="210"/>
        <end position="225"/>
    </location>
</feature>
<dbReference type="SMART" id="SM00194">
    <property type="entry name" value="PTPc"/>
    <property type="match status" value="2"/>
</dbReference>
<evidence type="ECO:0000256" key="10">
    <source>
        <dbReference type="ARBA" id="ARBA00051722"/>
    </source>
</evidence>
<dbReference type="FunFam" id="3.90.190.10:FF:000062">
    <property type="entry name" value="Receptor-type tyrosine-protein phosphatase kappa"/>
    <property type="match status" value="1"/>
</dbReference>
<keyword evidence="4 15" id="KW-0732">Signal</keyword>
<comment type="function">
    <text evidence="11">Tyrosine-protein phosphatase targeted to sites of actin polymerization in response of varied extracellular stimuli. Has tyrosine phosphatase activity towards various tyrosyl phosphorylated substrates.</text>
</comment>
<evidence type="ECO:0000313" key="18">
    <source>
        <dbReference type="Ensembl" id="ENSECRP00000019573.1"/>
    </source>
</evidence>
<feature type="signal peptide" evidence="15">
    <location>
        <begin position="1"/>
        <end position="21"/>
    </location>
</feature>
<name>A0A8C4SPI2_ERPCA</name>
<dbReference type="SUPFAM" id="SSF52799">
    <property type="entry name" value="(Phosphotyrosine protein) phosphatases II"/>
    <property type="match status" value="2"/>
</dbReference>
<feature type="transmembrane region" description="Helical" evidence="14">
    <location>
        <begin position="579"/>
        <end position="603"/>
    </location>
</feature>
<keyword evidence="5" id="KW-0378">Hydrolase</keyword>
<dbReference type="PANTHER" id="PTHR19134:SF449">
    <property type="entry name" value="TYROSINE-PROTEIN PHOSPHATASE 1"/>
    <property type="match status" value="1"/>
</dbReference>
<dbReference type="CDD" id="cd00047">
    <property type="entry name" value="PTPc"/>
    <property type="match status" value="1"/>
</dbReference>